<accession>K1YJE0</accession>
<dbReference type="AlphaFoldDB" id="K1YJE0"/>
<protein>
    <submittedName>
        <fullName evidence="1">Uncharacterized protein</fullName>
    </submittedName>
</protein>
<reference evidence="1" key="1">
    <citation type="journal article" date="2012" name="Science">
        <title>Fermentation, hydrogen, and sulfur metabolism in multiple uncultivated bacterial phyla.</title>
        <authorList>
            <person name="Wrighton K.C."/>
            <person name="Thomas B.C."/>
            <person name="Sharon I."/>
            <person name="Miller C.S."/>
            <person name="Castelle C.J."/>
            <person name="VerBerkmoes N.C."/>
            <person name="Wilkins M.J."/>
            <person name="Hettich R.L."/>
            <person name="Lipton M.S."/>
            <person name="Williams K.H."/>
            <person name="Long P.E."/>
            <person name="Banfield J.F."/>
        </authorList>
    </citation>
    <scope>NUCLEOTIDE SEQUENCE [LARGE SCALE GENOMIC DNA]</scope>
</reference>
<sequence>MKNLKIAGVVTTLIVFAVVILNLWQSFAATTETALAQTPGVYMCI</sequence>
<name>K1YJE0_9BACT</name>
<comment type="caution">
    <text evidence="1">The sequence shown here is derived from an EMBL/GenBank/DDBJ whole genome shotgun (WGS) entry which is preliminary data.</text>
</comment>
<gene>
    <name evidence="1" type="ORF">ACD_80C00046G0016</name>
</gene>
<evidence type="ECO:0000313" key="1">
    <source>
        <dbReference type="EMBL" id="EKD25489.1"/>
    </source>
</evidence>
<dbReference type="EMBL" id="AMFJ01036053">
    <property type="protein sequence ID" value="EKD25489.1"/>
    <property type="molecule type" value="Genomic_DNA"/>
</dbReference>
<proteinExistence type="predicted"/>
<organism evidence="1">
    <name type="scientific">uncultured bacterium</name>
    <name type="common">gcode 4</name>
    <dbReference type="NCBI Taxonomy" id="1234023"/>
    <lineage>
        <taxon>Bacteria</taxon>
        <taxon>environmental samples</taxon>
    </lineage>
</organism>